<dbReference type="InterPro" id="IPR036291">
    <property type="entry name" value="NAD(P)-bd_dom_sf"/>
</dbReference>
<dbReference type="InterPro" id="IPR002347">
    <property type="entry name" value="SDR_fam"/>
</dbReference>
<dbReference type="CDD" id="cd05324">
    <property type="entry name" value="carb_red_PTCR-like_SDR_c"/>
    <property type="match status" value="1"/>
</dbReference>
<keyword evidence="6" id="KW-1185">Reference proteome</keyword>
<dbReference type="InterPro" id="IPR045313">
    <property type="entry name" value="CBR1-like"/>
</dbReference>
<organism evidence="5 6">
    <name type="scientific">Fibrisoma limi BUZ 3</name>
    <dbReference type="NCBI Taxonomy" id="1185876"/>
    <lineage>
        <taxon>Bacteria</taxon>
        <taxon>Pseudomonadati</taxon>
        <taxon>Bacteroidota</taxon>
        <taxon>Cytophagia</taxon>
        <taxon>Cytophagales</taxon>
        <taxon>Spirosomataceae</taxon>
        <taxon>Fibrisoma</taxon>
    </lineage>
</organism>
<evidence type="ECO:0000256" key="1">
    <source>
        <dbReference type="ARBA" id="ARBA00006484"/>
    </source>
</evidence>
<keyword evidence="2" id="KW-0521">NADP</keyword>
<comment type="similarity">
    <text evidence="1 4">Belongs to the short-chain dehydrogenases/reductases (SDR) family.</text>
</comment>
<sequence>MANIRPSSKRLRSGLGDVLHIVCQTYRNSRKTSMITEHSRTAFITGANKGIGKETARQLAQQGFAVFIGARDMAKGREAAEELCNQGFEATFIHLDITDPVSIKNAVGTFSQKADHLDVLINNAAVLEDHGEDITKLNTEMLDRTLKSNVTGPILVTQYFLPYLQKSPNGARIVNVSSGAGALHDMDTYAPAYSISKTALNAVTRQFAAALHKHNIVVNCVDPGWVRTDMGGPSASRPVEKGADTIVWLAAQASPTETGKFWHDRRTVEW</sequence>
<dbReference type="Pfam" id="PF00106">
    <property type="entry name" value="adh_short"/>
    <property type="match status" value="1"/>
</dbReference>
<dbReference type="AlphaFoldDB" id="I2GD68"/>
<keyword evidence="3" id="KW-0560">Oxidoreductase</keyword>
<accession>I2GD68</accession>
<dbReference type="EMBL" id="CAIT01000004">
    <property type="protein sequence ID" value="CCH51842.1"/>
    <property type="molecule type" value="Genomic_DNA"/>
</dbReference>
<dbReference type="Gene3D" id="3.40.50.720">
    <property type="entry name" value="NAD(P)-binding Rossmann-like Domain"/>
    <property type="match status" value="1"/>
</dbReference>
<dbReference type="PROSITE" id="PS00061">
    <property type="entry name" value="ADH_SHORT"/>
    <property type="match status" value="1"/>
</dbReference>
<evidence type="ECO:0000256" key="2">
    <source>
        <dbReference type="ARBA" id="ARBA00022857"/>
    </source>
</evidence>
<dbReference type="PRINTS" id="PR00081">
    <property type="entry name" value="GDHRDH"/>
</dbReference>
<reference evidence="5 6" key="1">
    <citation type="journal article" date="2012" name="J. Bacteriol.">
        <title>Genome Sequence of the Filamentous Bacterium Fibrisoma limi BUZ 3T.</title>
        <authorList>
            <person name="Filippini M."/>
            <person name="Qi W."/>
            <person name="Jaenicke S."/>
            <person name="Goesmann A."/>
            <person name="Smits T.H."/>
            <person name="Bagheri H.C."/>
        </authorList>
    </citation>
    <scope>NUCLEOTIDE SEQUENCE [LARGE SCALE GENOMIC DNA]</scope>
    <source>
        <strain evidence="6">BUZ 3T</strain>
    </source>
</reference>
<proteinExistence type="inferred from homology"/>
<gene>
    <name evidence="5" type="ORF">BN8_00795</name>
</gene>
<evidence type="ECO:0000313" key="5">
    <source>
        <dbReference type="EMBL" id="CCH51842.1"/>
    </source>
</evidence>
<dbReference type="eggNOG" id="COG1028">
    <property type="taxonomic scope" value="Bacteria"/>
</dbReference>
<comment type="caution">
    <text evidence="5">The sequence shown here is derived from an EMBL/GenBank/DDBJ whole genome shotgun (WGS) entry which is preliminary data.</text>
</comment>
<dbReference type="GO" id="GO:0016616">
    <property type="term" value="F:oxidoreductase activity, acting on the CH-OH group of donors, NAD or NADP as acceptor"/>
    <property type="evidence" value="ECO:0007669"/>
    <property type="project" value="InterPro"/>
</dbReference>
<protein>
    <submittedName>
        <fullName evidence="5">Short-chain dehydrogenase/reductase SDR</fullName>
    </submittedName>
</protein>
<evidence type="ECO:0000313" key="6">
    <source>
        <dbReference type="Proteomes" id="UP000009309"/>
    </source>
</evidence>
<dbReference type="PANTHER" id="PTHR43963">
    <property type="entry name" value="CARBONYL REDUCTASE 1-RELATED"/>
    <property type="match status" value="1"/>
</dbReference>
<evidence type="ECO:0000256" key="3">
    <source>
        <dbReference type="ARBA" id="ARBA00023002"/>
    </source>
</evidence>
<dbReference type="STRING" id="1185876.BN8_00795"/>
<dbReference type="PRINTS" id="PR00080">
    <property type="entry name" value="SDRFAMILY"/>
</dbReference>
<dbReference type="SUPFAM" id="SSF51735">
    <property type="entry name" value="NAD(P)-binding Rossmann-fold domains"/>
    <property type="match status" value="1"/>
</dbReference>
<dbReference type="PANTHER" id="PTHR43963:SF6">
    <property type="entry name" value="CHAIN DEHYDROGENASE FAMILY PROTEIN, PUTATIVE (AFU_ORTHOLOGUE AFUA_3G15350)-RELATED"/>
    <property type="match status" value="1"/>
</dbReference>
<evidence type="ECO:0000256" key="4">
    <source>
        <dbReference type="RuleBase" id="RU000363"/>
    </source>
</evidence>
<name>I2GD68_9BACT</name>
<dbReference type="Proteomes" id="UP000009309">
    <property type="component" value="Unassembled WGS sequence"/>
</dbReference>
<dbReference type="InterPro" id="IPR020904">
    <property type="entry name" value="Sc_DH/Rdtase_CS"/>
</dbReference>